<name>C5WLU7_DROME</name>
<sequence>VTVLTYRRLKRFVLLQVYKQTMECVLDEELLANIKCSDQEEEDEDGEKMEVEERLPPVDSTVQSASFNGDDSDPLQEAVCNFPWIFEDSDMLMNEDQLADVVLKKEDSARPAAPKRGRGRPPNNNGNYTSPCGQLWSVTRSPDISAEDLPLLGQQACGKGPARTVSNAVEAWMLLFDDEMLRSLLRHINEQMRKRRTATSVQRPLDVVELRAFLGLSYLCGVFRNARHNGPLDELWTLELGNAIFRASMSLARFESISECLAGNCGWSEGQKLWQRLIINCRSYYGCSSWLTVDETFCAVAKSRMTLCCDARTLYMANAVVSRNQRCPDKDVEQLICDFKTTGRNVTLGSRYLNLTQCEQLAQRQISSLGKLEANSPHWPRQWPTESPLFGGSSKLIPLDGDAVFCCGLSSQVDAVQAYEQTSEACQQFYEHSQRFSTAHATPAPLKKQINPFLQLLHFVLNAAAVNAWILLRLSPKGDAAMDQRDFQRQLGLFLTQQRLQRRLQRRSTSTSLVMRLQICEILGQSSQRLLSEATGEAKLTHSVGVLTPDKMSLPLGINLASRYGEKHRRCKPCARNKRGTKSRTRCQQCLQHRCGNHLISRCYECVGILPGQLPEGNMVDEGAT</sequence>
<accession>C5WLU7</accession>
<gene>
    <name evidence="3" type="primary">CG13151-RA</name>
</gene>
<protein>
    <submittedName>
        <fullName evidence="3">FI03247p</fullName>
    </submittedName>
</protein>
<evidence type="ECO:0000256" key="1">
    <source>
        <dbReference type="SAM" id="MobiDB-lite"/>
    </source>
</evidence>
<dbReference type="VEuPathDB" id="VectorBase:FBgn0033750"/>
<dbReference type="HOGENOM" id="CLU_475909_0_0_1"/>
<proteinExistence type="evidence at transcript level"/>
<reference evidence="3" key="1">
    <citation type="submission" date="2009-07" db="EMBL/GenBank/DDBJ databases">
        <authorList>
            <person name="Carlson J."/>
            <person name="Booth B."/>
            <person name="Frise E."/>
            <person name="Park S."/>
            <person name="Wan K."/>
            <person name="Yu C."/>
            <person name="Celniker S."/>
        </authorList>
    </citation>
    <scope>NUCLEOTIDE SEQUENCE</scope>
</reference>
<dbReference type="ExpressionAtlas" id="C5WLU7">
    <property type="expression patterns" value="baseline and differential"/>
</dbReference>
<dbReference type="InterPro" id="IPR029526">
    <property type="entry name" value="PGBD"/>
</dbReference>
<dbReference type="AlphaFoldDB" id="C5WLU7"/>
<feature type="non-terminal residue" evidence="3">
    <location>
        <position position="1"/>
    </location>
</feature>
<evidence type="ECO:0000259" key="2">
    <source>
        <dbReference type="Pfam" id="PF13843"/>
    </source>
</evidence>
<feature type="region of interest" description="Disordered" evidence="1">
    <location>
        <begin position="106"/>
        <end position="132"/>
    </location>
</feature>
<feature type="domain" description="PiggyBac transposable element-derived protein" evidence="2">
    <location>
        <begin position="168"/>
        <end position="387"/>
    </location>
</feature>
<dbReference type="Bgee" id="FBgn0033750">
    <property type="expression patterns" value="Expressed in T neuron T4c (Drosophila) in embryonic/larval optic lobe (Drosophila) and 19 other cell types or tissues"/>
</dbReference>
<organism evidence="3">
    <name type="scientific">Drosophila melanogaster</name>
    <name type="common">Fruit fly</name>
    <dbReference type="NCBI Taxonomy" id="7227"/>
    <lineage>
        <taxon>Eukaryota</taxon>
        <taxon>Metazoa</taxon>
        <taxon>Ecdysozoa</taxon>
        <taxon>Arthropoda</taxon>
        <taxon>Hexapoda</taxon>
        <taxon>Insecta</taxon>
        <taxon>Pterygota</taxon>
        <taxon>Neoptera</taxon>
        <taxon>Endopterygota</taxon>
        <taxon>Diptera</taxon>
        <taxon>Brachycera</taxon>
        <taxon>Muscomorpha</taxon>
        <taxon>Ephydroidea</taxon>
        <taxon>Drosophilidae</taxon>
        <taxon>Drosophila</taxon>
        <taxon>Sophophora</taxon>
    </lineage>
</organism>
<evidence type="ECO:0000313" key="3">
    <source>
        <dbReference type="EMBL" id="ACT22578.1"/>
    </source>
</evidence>
<dbReference type="OrthoDB" id="10057959at2759"/>
<dbReference type="Pfam" id="PF13843">
    <property type="entry name" value="DDE_Tnp_1_7"/>
    <property type="match status" value="1"/>
</dbReference>
<dbReference type="EMBL" id="BT088912">
    <property type="protein sequence ID" value="ACT22578.1"/>
    <property type="molecule type" value="mRNA"/>
</dbReference>
<dbReference type="PANTHER" id="PTHR46599:SF3">
    <property type="entry name" value="PIGGYBAC TRANSPOSABLE ELEMENT-DERIVED PROTEIN 4"/>
    <property type="match status" value="1"/>
</dbReference>
<dbReference type="PANTHER" id="PTHR46599">
    <property type="entry name" value="PIGGYBAC TRANSPOSABLE ELEMENT-DERIVED PROTEIN 4"/>
    <property type="match status" value="1"/>
</dbReference>